<dbReference type="Proteomes" id="UP001160148">
    <property type="component" value="Unassembled WGS sequence"/>
</dbReference>
<dbReference type="EMBL" id="CARXXK010000002">
    <property type="protein sequence ID" value="CAI6360002.1"/>
    <property type="molecule type" value="Genomic_DNA"/>
</dbReference>
<dbReference type="SMART" id="SM01126">
    <property type="entry name" value="DDE_Tnp_IS1595"/>
    <property type="match status" value="1"/>
</dbReference>
<dbReference type="Pfam" id="PF12762">
    <property type="entry name" value="DDE_Tnp_IS1595"/>
    <property type="match status" value="1"/>
</dbReference>
<gene>
    <name evidence="2" type="ORF">MEUPH1_LOCUS15350</name>
</gene>
<keyword evidence="3" id="KW-1185">Reference proteome</keyword>
<sequence length="170" mass="19804">MSVVLQHDGLVLKRTPIGEVGLEVEIDESKFGKRKYNRGHLVVGQWVFGGVERGSNRCFLIPVERIDKDTLLKIIEEWILPGTTIISDCWKAYDCLEKKGYKHFKVNHSVNYKDPESGQHTNTIEGLWRQAKFSLPQFHRKKQFINGYLAKFMFQKMCKAQKLDPLVEFF</sequence>
<comment type="caution">
    <text evidence="2">The sequence shown here is derived from an EMBL/GenBank/DDBJ whole genome shotgun (WGS) entry which is preliminary data.</text>
</comment>
<name>A0AAV0WWT0_9HEMI</name>
<reference evidence="2 3" key="1">
    <citation type="submission" date="2023-01" db="EMBL/GenBank/DDBJ databases">
        <authorList>
            <person name="Whitehead M."/>
        </authorList>
    </citation>
    <scope>NUCLEOTIDE SEQUENCE [LARGE SCALE GENOMIC DNA]</scope>
</reference>
<dbReference type="PANTHER" id="PTHR47163">
    <property type="entry name" value="DDE_TNP_IS1595 DOMAIN-CONTAINING PROTEIN"/>
    <property type="match status" value="1"/>
</dbReference>
<dbReference type="InterPro" id="IPR024445">
    <property type="entry name" value="Tnp_ISXO2-like"/>
</dbReference>
<evidence type="ECO:0000313" key="3">
    <source>
        <dbReference type="Proteomes" id="UP001160148"/>
    </source>
</evidence>
<feature type="domain" description="ISXO2-like transposase" evidence="1">
    <location>
        <begin position="16"/>
        <end position="157"/>
    </location>
</feature>
<evidence type="ECO:0000313" key="2">
    <source>
        <dbReference type="EMBL" id="CAI6360002.1"/>
    </source>
</evidence>
<dbReference type="NCBIfam" id="NF033547">
    <property type="entry name" value="transpos_IS1595"/>
    <property type="match status" value="1"/>
</dbReference>
<dbReference type="PANTHER" id="PTHR47163:SF2">
    <property type="entry name" value="SI:DKEY-17M8.2"/>
    <property type="match status" value="1"/>
</dbReference>
<accession>A0AAV0WWT0</accession>
<proteinExistence type="predicted"/>
<dbReference type="InterPro" id="IPR053164">
    <property type="entry name" value="IS1016-like_transposase"/>
</dbReference>
<organism evidence="2 3">
    <name type="scientific">Macrosiphum euphorbiae</name>
    <name type="common">potato aphid</name>
    <dbReference type="NCBI Taxonomy" id="13131"/>
    <lineage>
        <taxon>Eukaryota</taxon>
        <taxon>Metazoa</taxon>
        <taxon>Ecdysozoa</taxon>
        <taxon>Arthropoda</taxon>
        <taxon>Hexapoda</taxon>
        <taxon>Insecta</taxon>
        <taxon>Pterygota</taxon>
        <taxon>Neoptera</taxon>
        <taxon>Paraneoptera</taxon>
        <taxon>Hemiptera</taxon>
        <taxon>Sternorrhyncha</taxon>
        <taxon>Aphidomorpha</taxon>
        <taxon>Aphidoidea</taxon>
        <taxon>Aphididae</taxon>
        <taxon>Macrosiphini</taxon>
        <taxon>Macrosiphum</taxon>
    </lineage>
</organism>
<evidence type="ECO:0000259" key="1">
    <source>
        <dbReference type="SMART" id="SM01126"/>
    </source>
</evidence>
<dbReference type="AlphaFoldDB" id="A0AAV0WWT0"/>
<protein>
    <recommendedName>
        <fullName evidence="1">ISXO2-like transposase domain-containing protein</fullName>
    </recommendedName>
</protein>